<keyword evidence="2" id="KW-1185">Reference proteome</keyword>
<accession>A0ABZ1CMV3</accession>
<dbReference type="GO" id="GO:0008168">
    <property type="term" value="F:methyltransferase activity"/>
    <property type="evidence" value="ECO:0007669"/>
    <property type="project" value="UniProtKB-KW"/>
</dbReference>
<dbReference type="CDD" id="cd02440">
    <property type="entry name" value="AdoMet_MTases"/>
    <property type="match status" value="1"/>
</dbReference>
<dbReference type="EMBL" id="CP141769">
    <property type="protein sequence ID" value="WRS40725.1"/>
    <property type="molecule type" value="Genomic_DNA"/>
</dbReference>
<reference evidence="1 2" key="1">
    <citation type="submission" date="2023-12" db="EMBL/GenBank/DDBJ databases">
        <title>Thiobacillus sedimentum sp. nov., a chemolithoautotrophic sulfur-oxidizing bacterium isolated from freshwater sediment.</title>
        <authorList>
            <person name="Luo J."/>
            <person name="Dai C."/>
        </authorList>
    </citation>
    <scope>NUCLEOTIDE SEQUENCE [LARGE SCALE GENOMIC DNA]</scope>
    <source>
        <strain evidence="1 2">SCUT-2</strain>
    </source>
</reference>
<dbReference type="EC" id="2.1.1.-" evidence="1"/>
<keyword evidence="1" id="KW-0808">Transferase</keyword>
<dbReference type="GO" id="GO:0032259">
    <property type="term" value="P:methylation"/>
    <property type="evidence" value="ECO:0007669"/>
    <property type="project" value="UniProtKB-KW"/>
</dbReference>
<keyword evidence="1" id="KW-0489">Methyltransferase</keyword>
<dbReference type="Proteomes" id="UP001334732">
    <property type="component" value="Chromosome"/>
</dbReference>
<dbReference type="PANTHER" id="PTHR43861">
    <property type="entry name" value="TRANS-ACONITATE 2-METHYLTRANSFERASE-RELATED"/>
    <property type="match status" value="1"/>
</dbReference>
<name>A0ABZ1CMV3_9PROT</name>
<organism evidence="1 2">
    <name type="scientific">Thiobacillus sedimenti</name>
    <dbReference type="NCBI Taxonomy" id="3110231"/>
    <lineage>
        <taxon>Bacteria</taxon>
        <taxon>Pseudomonadati</taxon>
        <taxon>Pseudomonadota</taxon>
        <taxon>Betaproteobacteria</taxon>
        <taxon>Nitrosomonadales</taxon>
        <taxon>Thiobacillaceae</taxon>
        <taxon>Thiobacillus</taxon>
    </lineage>
</organism>
<dbReference type="RefSeq" id="WP_324781238.1">
    <property type="nucleotide sequence ID" value="NZ_CP141769.1"/>
</dbReference>
<gene>
    <name evidence="1" type="ORF">VA613_10395</name>
</gene>
<dbReference type="InterPro" id="IPR029063">
    <property type="entry name" value="SAM-dependent_MTases_sf"/>
</dbReference>
<protein>
    <submittedName>
        <fullName evidence="1">Class I SAM-dependent methyltransferase</fullName>
        <ecNumber evidence="1">2.1.1.-</ecNumber>
    </submittedName>
</protein>
<proteinExistence type="predicted"/>
<evidence type="ECO:0000313" key="2">
    <source>
        <dbReference type="Proteomes" id="UP001334732"/>
    </source>
</evidence>
<dbReference type="Pfam" id="PF13489">
    <property type="entry name" value="Methyltransf_23"/>
    <property type="match status" value="1"/>
</dbReference>
<sequence>MSDHPELPPPTENQMESHLELEEIPLCLLCRSQGTVLHEGLTDRLYGVPGQWRIRQCQSDACGLLWLDPRPTPRDIGKAYADYFTHDSSSHPRPRTDFLSRAAELRGRLLRKLWQSSSGQKKARRAGDLMYLDDIKPGRLLEIGCGNGRRLAQFRDRGWRAEGQEVDAQAARYARDRLGLTIHEGPVTDLKLAADSYDAIVLSHVIEHVHDPVGLLAEAHRLLRPGGVLSVTTPNALGLGHRTFGTNWYGLDAPRHLFLFSSRTLAAVARKSGFGTVRTWTTAAHAATFSTPSLAIQTHGRVDMAARPDVARLLAGTAFQLWAQQYLKFDPDSGEECVLRATK</sequence>
<evidence type="ECO:0000313" key="1">
    <source>
        <dbReference type="EMBL" id="WRS40725.1"/>
    </source>
</evidence>
<dbReference type="SUPFAM" id="SSF53335">
    <property type="entry name" value="S-adenosyl-L-methionine-dependent methyltransferases"/>
    <property type="match status" value="1"/>
</dbReference>
<dbReference type="Gene3D" id="3.40.50.150">
    <property type="entry name" value="Vaccinia Virus protein VP39"/>
    <property type="match status" value="1"/>
</dbReference>